<feature type="region of interest" description="Disordered" evidence="1">
    <location>
        <begin position="1"/>
        <end position="34"/>
    </location>
</feature>
<dbReference type="eggNOG" id="arCOG13973">
    <property type="taxonomic scope" value="Archaea"/>
</dbReference>
<feature type="compositionally biased region" description="Polar residues" evidence="1">
    <location>
        <begin position="1"/>
        <end position="10"/>
    </location>
</feature>
<evidence type="ECO:0000313" key="3">
    <source>
        <dbReference type="Proteomes" id="UP000011688"/>
    </source>
</evidence>
<dbReference type="AlphaFoldDB" id="L9WWE1"/>
<evidence type="ECO:0000256" key="1">
    <source>
        <dbReference type="SAM" id="MobiDB-lite"/>
    </source>
</evidence>
<dbReference type="EMBL" id="AOIB01000040">
    <property type="protein sequence ID" value="ELY53780.1"/>
    <property type="molecule type" value="Genomic_DNA"/>
</dbReference>
<gene>
    <name evidence="2" type="ORF">C491_20766</name>
</gene>
<organism evidence="2 3">
    <name type="scientific">Natronococcus amylolyticus DSM 10524</name>
    <dbReference type="NCBI Taxonomy" id="1227497"/>
    <lineage>
        <taxon>Archaea</taxon>
        <taxon>Methanobacteriati</taxon>
        <taxon>Methanobacteriota</taxon>
        <taxon>Stenosarchaea group</taxon>
        <taxon>Halobacteria</taxon>
        <taxon>Halobacteriales</taxon>
        <taxon>Natrialbaceae</taxon>
        <taxon>Natronococcus</taxon>
    </lineage>
</organism>
<accession>L9WWE1</accession>
<keyword evidence="3" id="KW-1185">Reference proteome</keyword>
<protein>
    <submittedName>
        <fullName evidence="2">Uncharacterized protein</fullName>
    </submittedName>
</protein>
<dbReference type="Proteomes" id="UP000011688">
    <property type="component" value="Unassembled WGS sequence"/>
</dbReference>
<dbReference type="Pfam" id="PF25951">
    <property type="entry name" value="DUF7989"/>
    <property type="match status" value="1"/>
</dbReference>
<name>L9WWE1_9EURY</name>
<comment type="caution">
    <text evidence="2">The sequence shown here is derived from an EMBL/GenBank/DDBJ whole genome shotgun (WGS) entry which is preliminary data.</text>
</comment>
<reference evidence="2 3" key="1">
    <citation type="journal article" date="2014" name="PLoS Genet.">
        <title>Phylogenetically driven sequencing of extremely halophilic archaea reveals strategies for static and dynamic osmo-response.</title>
        <authorList>
            <person name="Becker E.A."/>
            <person name="Seitzer P.M."/>
            <person name="Tritt A."/>
            <person name="Larsen D."/>
            <person name="Krusor M."/>
            <person name="Yao A.I."/>
            <person name="Wu D."/>
            <person name="Madern D."/>
            <person name="Eisen J.A."/>
            <person name="Darling A.E."/>
            <person name="Facciotti M.T."/>
        </authorList>
    </citation>
    <scope>NUCLEOTIDE SEQUENCE [LARGE SCALE GENOMIC DNA]</scope>
    <source>
        <strain evidence="2 3">DSM 10524</strain>
    </source>
</reference>
<sequence length="34" mass="3829">MSEHTTQTMKDVSHTPPAGESVTNVWNRGRDDDE</sequence>
<dbReference type="InterPro" id="IPR058742">
    <property type="entry name" value="DUF7989"/>
</dbReference>
<evidence type="ECO:0000313" key="2">
    <source>
        <dbReference type="EMBL" id="ELY53780.1"/>
    </source>
</evidence>
<proteinExistence type="predicted"/>